<dbReference type="AlphaFoldDB" id="A0A1M6ZSM9"/>
<proteinExistence type="predicted"/>
<dbReference type="EMBL" id="FRAW01000071">
    <property type="protein sequence ID" value="SHL33498.1"/>
    <property type="molecule type" value="Genomic_DNA"/>
</dbReference>
<dbReference type="Proteomes" id="UP000184275">
    <property type="component" value="Unassembled WGS sequence"/>
</dbReference>
<keyword evidence="2" id="KW-1185">Reference proteome</keyword>
<feature type="non-terminal residue" evidence="1">
    <location>
        <position position="1"/>
    </location>
</feature>
<accession>A0A1M6ZSM9</accession>
<reference evidence="2" key="1">
    <citation type="submission" date="2016-11" db="EMBL/GenBank/DDBJ databases">
        <authorList>
            <person name="Varghese N."/>
            <person name="Submissions S."/>
        </authorList>
    </citation>
    <scope>NUCLEOTIDE SEQUENCE [LARGE SCALE GENOMIC DNA]</scope>
    <source>
        <strain evidence="2">UWOS</strain>
    </source>
</reference>
<sequence length="41" mass="4852">TIGDNGRVRHPVQKNGIFDFEPRKYGYSNLLLESYFNLFFV</sequence>
<name>A0A1M6ZSM9_9BACT</name>
<evidence type="ECO:0000313" key="1">
    <source>
        <dbReference type="EMBL" id="SHL33498.1"/>
    </source>
</evidence>
<evidence type="ECO:0000313" key="2">
    <source>
        <dbReference type="Proteomes" id="UP000184275"/>
    </source>
</evidence>
<protein>
    <submittedName>
        <fullName evidence="1">Uncharacterized protein</fullName>
    </submittedName>
</protein>
<organism evidence="1 2">
    <name type="scientific">Fibrobacter intestinalis</name>
    <dbReference type="NCBI Taxonomy" id="28122"/>
    <lineage>
        <taxon>Bacteria</taxon>
        <taxon>Pseudomonadati</taxon>
        <taxon>Fibrobacterota</taxon>
        <taxon>Fibrobacteria</taxon>
        <taxon>Fibrobacterales</taxon>
        <taxon>Fibrobacteraceae</taxon>
        <taxon>Fibrobacter</taxon>
    </lineage>
</organism>
<gene>
    <name evidence="1" type="ORF">SAMN05720469_1713</name>
</gene>